<name>A0A923S0Z9_9BURK</name>
<protein>
    <submittedName>
        <fullName evidence="3">ATP-binding protein</fullName>
    </submittedName>
</protein>
<feature type="domain" description="AAA" evidence="1">
    <location>
        <begin position="35"/>
        <end position="152"/>
    </location>
</feature>
<accession>A0A923S0Z9</accession>
<dbReference type="InterPro" id="IPR027417">
    <property type="entry name" value="P-loop_NTPase"/>
</dbReference>
<dbReference type="Proteomes" id="UP000596827">
    <property type="component" value="Unassembled WGS sequence"/>
</dbReference>
<proteinExistence type="predicted"/>
<dbReference type="Pfam" id="PF13173">
    <property type="entry name" value="AAA_14"/>
    <property type="match status" value="1"/>
</dbReference>
<dbReference type="SUPFAM" id="SSF52540">
    <property type="entry name" value="P-loop containing nucleoside triphosphate hydrolases"/>
    <property type="match status" value="1"/>
</dbReference>
<evidence type="ECO:0000313" key="3">
    <source>
        <dbReference type="EMBL" id="MBC5763775.1"/>
    </source>
</evidence>
<dbReference type="InterPro" id="IPR025420">
    <property type="entry name" value="DUF4143"/>
</dbReference>
<comment type="caution">
    <text evidence="3">The sequence shown here is derived from an EMBL/GenBank/DDBJ whole genome shotgun (WGS) entry which is preliminary data.</text>
</comment>
<reference evidence="3" key="1">
    <citation type="submission" date="2020-08" db="EMBL/GenBank/DDBJ databases">
        <title>Ramlibacter sp. GTP1 16S ribosomal RNA gene genome sequencing and assembly.</title>
        <authorList>
            <person name="Kang M."/>
        </authorList>
    </citation>
    <scope>NUCLEOTIDE SEQUENCE</scope>
    <source>
        <strain evidence="3">GTP1</strain>
    </source>
</reference>
<evidence type="ECO:0000259" key="1">
    <source>
        <dbReference type="Pfam" id="PF13173"/>
    </source>
</evidence>
<dbReference type="EMBL" id="JACORU010000001">
    <property type="protein sequence ID" value="MBC5763775.1"/>
    <property type="molecule type" value="Genomic_DNA"/>
</dbReference>
<keyword evidence="3" id="KW-0547">Nucleotide-binding</keyword>
<keyword evidence="4" id="KW-1185">Reference proteome</keyword>
<feature type="domain" description="DUF4143" evidence="2">
    <location>
        <begin position="196"/>
        <end position="349"/>
    </location>
</feature>
<dbReference type="InterPro" id="IPR041682">
    <property type="entry name" value="AAA_14"/>
</dbReference>
<dbReference type="GO" id="GO:0005524">
    <property type="term" value="F:ATP binding"/>
    <property type="evidence" value="ECO:0007669"/>
    <property type="project" value="UniProtKB-KW"/>
</dbReference>
<keyword evidence="3" id="KW-0067">ATP-binding</keyword>
<dbReference type="PANTHER" id="PTHR43566">
    <property type="entry name" value="CONSERVED PROTEIN"/>
    <property type="match status" value="1"/>
</dbReference>
<evidence type="ECO:0000313" key="4">
    <source>
        <dbReference type="Proteomes" id="UP000596827"/>
    </source>
</evidence>
<evidence type="ECO:0000259" key="2">
    <source>
        <dbReference type="Pfam" id="PF13635"/>
    </source>
</evidence>
<dbReference type="AlphaFoldDB" id="A0A923S0Z9"/>
<organism evidence="3 4">
    <name type="scientific">Ramlibacter albus</name>
    <dbReference type="NCBI Taxonomy" id="2079448"/>
    <lineage>
        <taxon>Bacteria</taxon>
        <taxon>Pseudomonadati</taxon>
        <taxon>Pseudomonadota</taxon>
        <taxon>Betaproteobacteria</taxon>
        <taxon>Burkholderiales</taxon>
        <taxon>Comamonadaceae</taxon>
        <taxon>Ramlibacter</taxon>
    </lineage>
</organism>
<dbReference type="PANTHER" id="PTHR43566:SF2">
    <property type="entry name" value="DUF4143 DOMAIN-CONTAINING PROTEIN"/>
    <property type="match status" value="1"/>
</dbReference>
<dbReference type="Pfam" id="PF13635">
    <property type="entry name" value="DUF4143"/>
    <property type="match status" value="1"/>
</dbReference>
<sequence>MKIPHQMRDFHGSLLGMLTRQRLLRHIEKRLGFFRAVELTGPRQVGKSTLARHFLPANHPNYFDLELPAVRALFADPEPLLANAEGLVVIDEVQHAPRLYQLLRYLIDRPDRIDRPGQYLLLGSASHNLLKQEESLLGRVATVEVTGLTIDETGWEDEEVAKLWLRGGFPLAFLAPDDESSLAWRQSALDRYVRTDLPGLVGNVAVPAVHRFMGMLSHLHGQVWNAAAPAQSMGVNESTVRRYLDFMTETFMIRQLPAFHENLGKRQVKAPKIYFRDSGFLHALWGVRSLGDLLRHPHAGASWEGFALEQVLRLAKPQQAFFWATHQGAELDLVMLDGSRRIGVEFKRSSVVGATRSMHIAMHDLKLDALYVVYGGPHRYYLADRMEAVPLWSLLPSRDVKTGAP</sequence>
<gene>
    <name evidence="3" type="ORF">H8R02_04895</name>
</gene>
<dbReference type="RefSeq" id="WP_187080203.1">
    <property type="nucleotide sequence ID" value="NZ_JACORU010000001.1"/>
</dbReference>